<sequence>MTTTATGPGAPAEALTGDLFDLLGRSRAALIEACSATTTSERYTRAQLAALRAAAALLAQVAPRSLGSRPRSAWEALARQRPEFGEWASFFTECGKRSAVAQSGGAGVSVREADDLVRQAQLFLDAVLVHVGLPAADASALRLTPVAVG</sequence>
<feature type="domain" description="SAV-6107-like HEPN" evidence="1">
    <location>
        <begin position="33"/>
        <end position="127"/>
    </location>
</feature>
<dbReference type="AlphaFoldDB" id="A0A417Z185"/>
<accession>A0A417Z185</accession>
<dbReference type="Proteomes" id="UP000285376">
    <property type="component" value="Unassembled WGS sequence"/>
</dbReference>
<protein>
    <recommendedName>
        <fullName evidence="1">SAV-6107-like HEPN domain-containing protein</fullName>
    </recommendedName>
</protein>
<evidence type="ECO:0000259" key="1">
    <source>
        <dbReference type="Pfam" id="PF18726"/>
    </source>
</evidence>
<evidence type="ECO:0000313" key="2">
    <source>
        <dbReference type="EMBL" id="RHW43919.1"/>
    </source>
</evidence>
<name>A0A417Z185_9MICO</name>
<gene>
    <name evidence="2" type="ORF">D1832_13890</name>
</gene>
<reference evidence="2 3" key="1">
    <citation type="submission" date="2018-08" db="EMBL/GenBank/DDBJ databases">
        <title>Whole genome sequence analysis of Dermacoccus abyssi bacteria isolated from Deep Mariana trench Micromonospora spp reveals genes involved in the environmental adaptation and production of secondary metabolites.</title>
        <authorList>
            <person name="Abdel-Mageed W.M."/>
            <person name="Lehri B."/>
            <person name="Nouioui I."/>
            <person name="Goodfellow I."/>
            <person name="Jaspars M."/>
            <person name="Karlyshev A."/>
        </authorList>
    </citation>
    <scope>NUCLEOTIDE SEQUENCE [LARGE SCALE GENOMIC DNA]</scope>
    <source>
        <strain evidence="2 3">MT1.1</strain>
    </source>
</reference>
<comment type="caution">
    <text evidence="2">The sequence shown here is derived from an EMBL/GenBank/DDBJ whole genome shotgun (WGS) entry which is preliminary data.</text>
</comment>
<dbReference type="RefSeq" id="WP_118914898.1">
    <property type="nucleotide sequence ID" value="NZ_CBCRVH010000020.1"/>
</dbReference>
<evidence type="ECO:0000313" key="3">
    <source>
        <dbReference type="Proteomes" id="UP000285376"/>
    </source>
</evidence>
<proteinExistence type="predicted"/>
<organism evidence="2 3">
    <name type="scientific">Dermacoccus abyssi</name>
    <dbReference type="NCBI Taxonomy" id="322596"/>
    <lineage>
        <taxon>Bacteria</taxon>
        <taxon>Bacillati</taxon>
        <taxon>Actinomycetota</taxon>
        <taxon>Actinomycetes</taxon>
        <taxon>Micrococcales</taxon>
        <taxon>Dermacoccaceae</taxon>
        <taxon>Dermacoccus</taxon>
    </lineage>
</organism>
<dbReference type="Pfam" id="PF18726">
    <property type="entry name" value="HEPN_SAV_6107"/>
    <property type="match status" value="1"/>
</dbReference>
<dbReference type="InterPro" id="IPR040891">
    <property type="entry name" value="HEPN_SAV_6107"/>
</dbReference>
<dbReference type="EMBL" id="QWLM01000022">
    <property type="protein sequence ID" value="RHW43919.1"/>
    <property type="molecule type" value="Genomic_DNA"/>
</dbReference>